<name>A0AA85BIX9_9TREM</name>
<organism evidence="1 2">
    <name type="scientific">Schistosoma mattheei</name>
    <dbReference type="NCBI Taxonomy" id="31246"/>
    <lineage>
        <taxon>Eukaryota</taxon>
        <taxon>Metazoa</taxon>
        <taxon>Spiralia</taxon>
        <taxon>Lophotrochozoa</taxon>
        <taxon>Platyhelminthes</taxon>
        <taxon>Trematoda</taxon>
        <taxon>Digenea</taxon>
        <taxon>Strigeidida</taxon>
        <taxon>Schistosomatoidea</taxon>
        <taxon>Schistosomatidae</taxon>
        <taxon>Schistosoma</taxon>
    </lineage>
</organism>
<protein>
    <submittedName>
        <fullName evidence="2">Uncharacterized protein</fullName>
    </submittedName>
</protein>
<dbReference type="Proteomes" id="UP000050791">
    <property type="component" value="Unassembled WGS sequence"/>
</dbReference>
<proteinExistence type="predicted"/>
<evidence type="ECO:0000313" key="1">
    <source>
        <dbReference type="Proteomes" id="UP000050791"/>
    </source>
</evidence>
<sequence length="135" mass="14950">MVGNRQSFLNNTQSRFCCSFIDLCLSTLQLYTTLSSPAYFLGVSVDQTKLSRETCFHNKLLKASKRGGLSISIPELCGIINSLNNLVTVLKIVAAYSALPYDESLGSLVSDYYYLLPSLQHSDHDAVLYLVRVTS</sequence>
<evidence type="ECO:0000313" key="2">
    <source>
        <dbReference type="WBParaSite" id="SMTH1_59590.1"/>
    </source>
</evidence>
<dbReference type="AlphaFoldDB" id="A0AA85BIX9"/>
<dbReference type="WBParaSite" id="SMTH1_59590.1">
    <property type="protein sequence ID" value="SMTH1_59590.1"/>
    <property type="gene ID" value="SMTH1_59590"/>
</dbReference>
<reference evidence="2" key="1">
    <citation type="submission" date="2023-11" db="UniProtKB">
        <authorList>
            <consortium name="WormBaseParasite"/>
        </authorList>
    </citation>
    <scope>IDENTIFICATION</scope>
</reference>
<accession>A0AA85BIX9</accession>